<comment type="function">
    <text evidence="9">Part of the tripartite ATP-independent periplasmic (TRAP) transport system.</text>
</comment>
<dbReference type="Proteomes" id="UP000249590">
    <property type="component" value="Unassembled WGS sequence"/>
</dbReference>
<evidence type="ECO:0000256" key="6">
    <source>
        <dbReference type="ARBA" id="ARBA00022989"/>
    </source>
</evidence>
<organism evidence="11 12">
    <name type="scientific">Acuticoccus sediminis</name>
    <dbReference type="NCBI Taxonomy" id="2184697"/>
    <lineage>
        <taxon>Bacteria</taxon>
        <taxon>Pseudomonadati</taxon>
        <taxon>Pseudomonadota</taxon>
        <taxon>Alphaproteobacteria</taxon>
        <taxon>Hyphomicrobiales</taxon>
        <taxon>Amorphaceae</taxon>
        <taxon>Acuticoccus</taxon>
    </lineage>
</organism>
<proteinExistence type="inferred from homology"/>
<feature type="transmembrane region" description="Helical" evidence="9">
    <location>
        <begin position="12"/>
        <end position="34"/>
    </location>
</feature>
<dbReference type="InterPro" id="IPR007387">
    <property type="entry name" value="TRAP_DctQ"/>
</dbReference>
<gene>
    <name evidence="11" type="ORF">DLJ53_10700</name>
</gene>
<keyword evidence="3" id="KW-1003">Cell membrane</keyword>
<accession>A0A8B2NPP9</accession>
<dbReference type="GO" id="GO:0005886">
    <property type="term" value="C:plasma membrane"/>
    <property type="evidence" value="ECO:0007669"/>
    <property type="project" value="UniProtKB-SubCell"/>
</dbReference>
<name>A0A8B2NPP9_9HYPH</name>
<keyword evidence="4 9" id="KW-0997">Cell inner membrane</keyword>
<evidence type="ECO:0000259" key="10">
    <source>
        <dbReference type="Pfam" id="PF04290"/>
    </source>
</evidence>
<evidence type="ECO:0000256" key="4">
    <source>
        <dbReference type="ARBA" id="ARBA00022519"/>
    </source>
</evidence>
<evidence type="ECO:0000256" key="9">
    <source>
        <dbReference type="RuleBase" id="RU369079"/>
    </source>
</evidence>
<sequence>MRAIARAADTVLAGLYGLCAILAALCVVAILALVLTSIASRLLGAYVPGLTEGAGYMLGAAGSLGLAHTFRAGGHIRVDLALSALGGAARRGVDLLALAVTAAAITYLAWYLLRLVRLSLRYGDISDRSDALPLWLPQLPIAAGIVVFAVALIHGLVSYAATGRSPVRRQDGNLLVDRDA</sequence>
<evidence type="ECO:0000313" key="12">
    <source>
        <dbReference type="Proteomes" id="UP000249590"/>
    </source>
</evidence>
<dbReference type="EMBL" id="QHHQ01000002">
    <property type="protein sequence ID" value="RAI01865.1"/>
    <property type="molecule type" value="Genomic_DNA"/>
</dbReference>
<dbReference type="Pfam" id="PF04290">
    <property type="entry name" value="DctQ"/>
    <property type="match status" value="1"/>
</dbReference>
<comment type="similarity">
    <text evidence="8 9">Belongs to the TRAP transporter small permease family.</text>
</comment>
<keyword evidence="6 9" id="KW-1133">Transmembrane helix</keyword>
<keyword evidence="5 9" id="KW-0812">Transmembrane</keyword>
<evidence type="ECO:0000313" key="11">
    <source>
        <dbReference type="EMBL" id="RAI01865.1"/>
    </source>
</evidence>
<keyword evidence="12" id="KW-1185">Reference proteome</keyword>
<keyword evidence="7 9" id="KW-0472">Membrane</keyword>
<evidence type="ECO:0000256" key="7">
    <source>
        <dbReference type="ARBA" id="ARBA00023136"/>
    </source>
</evidence>
<dbReference type="PANTHER" id="PTHR35011">
    <property type="entry name" value="2,3-DIKETO-L-GULONATE TRAP TRANSPORTER SMALL PERMEASE PROTEIN YIAM"/>
    <property type="match status" value="1"/>
</dbReference>
<evidence type="ECO:0000256" key="2">
    <source>
        <dbReference type="ARBA" id="ARBA00022448"/>
    </source>
</evidence>
<dbReference type="PANTHER" id="PTHR35011:SF10">
    <property type="entry name" value="TRAP TRANSPORTER SMALL PERMEASE PROTEIN"/>
    <property type="match status" value="1"/>
</dbReference>
<dbReference type="InterPro" id="IPR055348">
    <property type="entry name" value="DctQ"/>
</dbReference>
<dbReference type="GO" id="GO:0022857">
    <property type="term" value="F:transmembrane transporter activity"/>
    <property type="evidence" value="ECO:0007669"/>
    <property type="project" value="UniProtKB-UniRule"/>
</dbReference>
<feature type="domain" description="Tripartite ATP-independent periplasmic transporters DctQ component" evidence="10">
    <location>
        <begin position="30"/>
        <end position="157"/>
    </location>
</feature>
<comment type="caution">
    <text evidence="11">The sequence shown here is derived from an EMBL/GenBank/DDBJ whole genome shotgun (WGS) entry which is preliminary data.</text>
</comment>
<dbReference type="OrthoDB" id="9797534at2"/>
<keyword evidence="2 9" id="KW-0813">Transport</keyword>
<evidence type="ECO:0000256" key="5">
    <source>
        <dbReference type="ARBA" id="ARBA00022692"/>
    </source>
</evidence>
<comment type="subcellular location">
    <subcellularLocation>
        <location evidence="1 9">Cell inner membrane</location>
        <topology evidence="1 9">Multi-pass membrane protein</topology>
    </subcellularLocation>
</comment>
<reference evidence="11 12" key="1">
    <citation type="submission" date="2018-05" db="EMBL/GenBank/DDBJ databases">
        <title>Acuticoccus sediminis sp. nov., isolated from deep-sea sediment of Indian Ocean.</title>
        <authorList>
            <person name="Liu X."/>
            <person name="Lai Q."/>
            <person name="Du Y."/>
            <person name="Sun F."/>
            <person name="Zhang X."/>
            <person name="Wang S."/>
            <person name="Shao Z."/>
        </authorList>
    </citation>
    <scope>NUCLEOTIDE SEQUENCE [LARGE SCALE GENOMIC DNA]</scope>
    <source>
        <strain evidence="11 12">PTG4-2</strain>
    </source>
</reference>
<evidence type="ECO:0000256" key="8">
    <source>
        <dbReference type="ARBA" id="ARBA00038436"/>
    </source>
</evidence>
<evidence type="ECO:0000256" key="3">
    <source>
        <dbReference type="ARBA" id="ARBA00022475"/>
    </source>
</evidence>
<evidence type="ECO:0000256" key="1">
    <source>
        <dbReference type="ARBA" id="ARBA00004429"/>
    </source>
</evidence>
<feature type="transmembrane region" description="Helical" evidence="9">
    <location>
        <begin position="95"/>
        <end position="113"/>
    </location>
</feature>
<feature type="transmembrane region" description="Helical" evidence="9">
    <location>
        <begin position="139"/>
        <end position="161"/>
    </location>
</feature>
<protein>
    <recommendedName>
        <fullName evidence="9">TRAP transporter small permease protein</fullName>
    </recommendedName>
</protein>
<dbReference type="GO" id="GO:0015740">
    <property type="term" value="P:C4-dicarboxylate transport"/>
    <property type="evidence" value="ECO:0007669"/>
    <property type="project" value="TreeGrafter"/>
</dbReference>
<dbReference type="AlphaFoldDB" id="A0A8B2NPP9"/>
<comment type="subunit">
    <text evidence="9">The complex comprises the extracytoplasmic solute receptor protein and the two transmembrane proteins.</text>
</comment>
<dbReference type="RefSeq" id="WP_111345051.1">
    <property type="nucleotide sequence ID" value="NZ_QHHQ01000002.1"/>
</dbReference>
<feature type="transmembrane region" description="Helical" evidence="9">
    <location>
        <begin position="54"/>
        <end position="74"/>
    </location>
</feature>